<evidence type="ECO:0000256" key="1">
    <source>
        <dbReference type="SAM" id="MobiDB-lite"/>
    </source>
</evidence>
<protein>
    <submittedName>
        <fullName evidence="2">Uncharacterized protein</fullName>
    </submittedName>
</protein>
<dbReference type="AlphaFoldDB" id="A0A0E2BAI1"/>
<sequence>MTGIRILDKDNVSFEIVFINPNVGKPDPFSKIRTTSKLDSRSTNAKKRE</sequence>
<comment type="caution">
    <text evidence="2">The sequence shown here is derived from an EMBL/GenBank/DDBJ whole genome shotgun (WGS) entry which is preliminary data.</text>
</comment>
<reference evidence="2" key="1">
    <citation type="submission" date="2012-10" db="EMBL/GenBank/DDBJ databases">
        <authorList>
            <person name="Harkins D.M."/>
            <person name="Durkin A.S."/>
            <person name="Brinkac L.M."/>
            <person name="Haft D.H."/>
            <person name="Selengut J.D."/>
            <person name="Sanka R."/>
            <person name="DePew J."/>
            <person name="Purushe J."/>
            <person name="Matthias M.A."/>
            <person name="Vinetz J.M."/>
            <person name="Sutton G.G."/>
            <person name="Nierman W.C."/>
            <person name="Fouts D.E."/>
        </authorList>
    </citation>
    <scope>NUCLEOTIDE SEQUENCE [LARGE SCALE GENOMIC DNA]</scope>
    <source>
        <strain evidence="2">MOR084</strain>
    </source>
</reference>
<organism evidence="2 3">
    <name type="scientific">Leptospira santarosai str. MOR084</name>
    <dbReference type="NCBI Taxonomy" id="1049984"/>
    <lineage>
        <taxon>Bacteria</taxon>
        <taxon>Pseudomonadati</taxon>
        <taxon>Spirochaetota</taxon>
        <taxon>Spirochaetia</taxon>
        <taxon>Leptospirales</taxon>
        <taxon>Leptospiraceae</taxon>
        <taxon>Leptospira</taxon>
    </lineage>
</organism>
<gene>
    <name evidence="2" type="ORF">LEP1GSC179_0563</name>
</gene>
<dbReference type="EMBL" id="AHON02000088">
    <property type="protein sequence ID" value="EKO31894.1"/>
    <property type="molecule type" value="Genomic_DNA"/>
</dbReference>
<keyword evidence="3" id="KW-1185">Reference proteome</keyword>
<accession>A0A0E2BAI1</accession>
<evidence type="ECO:0000313" key="3">
    <source>
        <dbReference type="Proteomes" id="UP000006329"/>
    </source>
</evidence>
<feature type="compositionally biased region" description="Polar residues" evidence="1">
    <location>
        <begin position="32"/>
        <end position="43"/>
    </location>
</feature>
<proteinExistence type="predicted"/>
<evidence type="ECO:0000313" key="2">
    <source>
        <dbReference type="EMBL" id="EKO31894.1"/>
    </source>
</evidence>
<dbReference type="Proteomes" id="UP000006329">
    <property type="component" value="Unassembled WGS sequence"/>
</dbReference>
<name>A0A0E2BAI1_9LEPT</name>
<feature type="region of interest" description="Disordered" evidence="1">
    <location>
        <begin position="24"/>
        <end position="49"/>
    </location>
</feature>